<protein>
    <submittedName>
        <fullName evidence="2">Uncharacterized protein</fullName>
    </submittedName>
</protein>
<evidence type="ECO:0000256" key="1">
    <source>
        <dbReference type="SAM" id="MobiDB-lite"/>
    </source>
</evidence>
<feature type="compositionally biased region" description="Polar residues" evidence="1">
    <location>
        <begin position="1"/>
        <end position="11"/>
    </location>
</feature>
<name>A0A4R8QLM2_9PEZI</name>
<comment type="caution">
    <text evidence="2">The sequence shown here is derived from an EMBL/GenBank/DDBJ whole genome shotgun (WGS) entry which is preliminary data.</text>
</comment>
<evidence type="ECO:0000313" key="3">
    <source>
        <dbReference type="Proteomes" id="UP000295083"/>
    </source>
</evidence>
<evidence type="ECO:0000313" key="2">
    <source>
        <dbReference type="EMBL" id="TDZ35023.1"/>
    </source>
</evidence>
<organism evidence="2 3">
    <name type="scientific">Colletotrichum spinosum</name>
    <dbReference type="NCBI Taxonomy" id="1347390"/>
    <lineage>
        <taxon>Eukaryota</taxon>
        <taxon>Fungi</taxon>
        <taxon>Dikarya</taxon>
        <taxon>Ascomycota</taxon>
        <taxon>Pezizomycotina</taxon>
        <taxon>Sordariomycetes</taxon>
        <taxon>Hypocreomycetidae</taxon>
        <taxon>Glomerellales</taxon>
        <taxon>Glomerellaceae</taxon>
        <taxon>Colletotrichum</taxon>
        <taxon>Colletotrichum orbiculare species complex</taxon>
    </lineage>
</organism>
<accession>A0A4R8QLM2</accession>
<sequence>MDSTRGASSAASPRPTCPSAPLWPSTRVPLRRAKVTVNTLAPALPFPVTIGDIDAALAWLWEPE</sequence>
<proteinExistence type="predicted"/>
<dbReference type="AlphaFoldDB" id="A0A4R8QLM2"/>
<gene>
    <name evidence="2" type="ORF">C8035_v010140</name>
</gene>
<dbReference type="EMBL" id="QAPG01000046">
    <property type="protein sequence ID" value="TDZ35023.1"/>
    <property type="molecule type" value="Genomic_DNA"/>
</dbReference>
<reference evidence="2 3" key="1">
    <citation type="submission" date="2018-11" db="EMBL/GenBank/DDBJ databases">
        <title>Genome sequence and assembly of Colletotrichum spinosum.</title>
        <authorList>
            <person name="Gan P."/>
            <person name="Shirasu K."/>
        </authorList>
    </citation>
    <scope>NUCLEOTIDE SEQUENCE [LARGE SCALE GENOMIC DNA]</scope>
    <source>
        <strain evidence="2 3">CBS 515.97</strain>
    </source>
</reference>
<feature type="region of interest" description="Disordered" evidence="1">
    <location>
        <begin position="1"/>
        <end position="23"/>
    </location>
</feature>
<keyword evidence="3" id="KW-1185">Reference proteome</keyword>
<dbReference type="Proteomes" id="UP000295083">
    <property type="component" value="Unassembled WGS sequence"/>
</dbReference>